<proteinExistence type="predicted"/>
<name>A0A2U1N664_ARTAN</name>
<evidence type="ECO:0000256" key="1">
    <source>
        <dbReference type="SAM" id="MobiDB-lite"/>
    </source>
</evidence>
<gene>
    <name evidence="2" type="ORF">CTI12_AA301790</name>
</gene>
<keyword evidence="3" id="KW-1185">Reference proteome</keyword>
<feature type="compositionally biased region" description="Basic residues" evidence="1">
    <location>
        <begin position="1"/>
        <end position="12"/>
    </location>
</feature>
<dbReference type="Proteomes" id="UP000245207">
    <property type="component" value="Unassembled WGS sequence"/>
</dbReference>
<feature type="region of interest" description="Disordered" evidence="1">
    <location>
        <begin position="1"/>
        <end position="38"/>
    </location>
</feature>
<sequence>MKETKKFKRLKKERADADGGQSGFSDEEKNDGTGKGGRSAENNICRSLFIDDATWRNVQDTLFNICQSIESFPRVRNARPRSTSRIQPLCSLHIALEKPKTFLQHCAERSKIYLAITGDSVVLKFEKARLALEDGLRRVEDIVPQIIGCQAITGDSVVLKFEKARLALEDGPRRVEDIVPQIIGVSLTVKVLFVQGQEEKAEAWLEV</sequence>
<dbReference type="AlphaFoldDB" id="A0A2U1N664"/>
<dbReference type="STRING" id="35608.A0A2U1N664"/>
<accession>A0A2U1N664</accession>
<evidence type="ECO:0000313" key="3">
    <source>
        <dbReference type="Proteomes" id="UP000245207"/>
    </source>
</evidence>
<evidence type="ECO:0000313" key="2">
    <source>
        <dbReference type="EMBL" id="PWA68996.1"/>
    </source>
</evidence>
<dbReference type="EMBL" id="PKPP01003525">
    <property type="protein sequence ID" value="PWA68996.1"/>
    <property type="molecule type" value="Genomic_DNA"/>
</dbReference>
<dbReference type="OrthoDB" id="10064100at2759"/>
<reference evidence="2 3" key="1">
    <citation type="journal article" date="2018" name="Mol. Plant">
        <title>The genome of Artemisia annua provides insight into the evolution of Asteraceae family and artemisinin biosynthesis.</title>
        <authorList>
            <person name="Shen Q."/>
            <person name="Zhang L."/>
            <person name="Liao Z."/>
            <person name="Wang S."/>
            <person name="Yan T."/>
            <person name="Shi P."/>
            <person name="Liu M."/>
            <person name="Fu X."/>
            <person name="Pan Q."/>
            <person name="Wang Y."/>
            <person name="Lv Z."/>
            <person name="Lu X."/>
            <person name="Zhang F."/>
            <person name="Jiang W."/>
            <person name="Ma Y."/>
            <person name="Chen M."/>
            <person name="Hao X."/>
            <person name="Li L."/>
            <person name="Tang Y."/>
            <person name="Lv G."/>
            <person name="Zhou Y."/>
            <person name="Sun X."/>
            <person name="Brodelius P.E."/>
            <person name="Rose J.K.C."/>
            <person name="Tang K."/>
        </authorList>
    </citation>
    <scope>NUCLEOTIDE SEQUENCE [LARGE SCALE GENOMIC DNA]</scope>
    <source>
        <strain evidence="3">cv. Huhao1</strain>
        <tissue evidence="2">Leaf</tissue>
    </source>
</reference>
<comment type="caution">
    <text evidence="2">The sequence shown here is derived from an EMBL/GenBank/DDBJ whole genome shotgun (WGS) entry which is preliminary data.</text>
</comment>
<organism evidence="2 3">
    <name type="scientific">Artemisia annua</name>
    <name type="common">Sweet wormwood</name>
    <dbReference type="NCBI Taxonomy" id="35608"/>
    <lineage>
        <taxon>Eukaryota</taxon>
        <taxon>Viridiplantae</taxon>
        <taxon>Streptophyta</taxon>
        <taxon>Embryophyta</taxon>
        <taxon>Tracheophyta</taxon>
        <taxon>Spermatophyta</taxon>
        <taxon>Magnoliopsida</taxon>
        <taxon>eudicotyledons</taxon>
        <taxon>Gunneridae</taxon>
        <taxon>Pentapetalae</taxon>
        <taxon>asterids</taxon>
        <taxon>campanulids</taxon>
        <taxon>Asterales</taxon>
        <taxon>Asteraceae</taxon>
        <taxon>Asteroideae</taxon>
        <taxon>Anthemideae</taxon>
        <taxon>Artemisiinae</taxon>
        <taxon>Artemisia</taxon>
    </lineage>
</organism>
<protein>
    <submittedName>
        <fullName evidence="2">Zinc finger, RING/FYVE/PHD-type, Armadillo-type fold protein</fullName>
    </submittedName>
</protein>